<evidence type="ECO:0000313" key="2">
    <source>
        <dbReference type="Proteomes" id="UP000700596"/>
    </source>
</evidence>
<feature type="non-terminal residue" evidence="1">
    <location>
        <position position="1"/>
    </location>
</feature>
<evidence type="ECO:0000313" key="1">
    <source>
        <dbReference type="EMBL" id="KAH7110808.1"/>
    </source>
</evidence>
<sequence>SFNTISFPGAFSGAYLDTLAGSWQRNLYGVKFWMIVSASKIPPDELPGLMEAGHGWAPKGKQRLIVLEENDVLFIPPGLRLVQAWHSPVTCLTEQGMLWDDLSVLSIVESIGWRYKHGVAGDDGVAPQLPRVVTNLERLIVEQPDRF</sequence>
<comment type="caution">
    <text evidence="1">The sequence shown here is derived from an EMBL/GenBank/DDBJ whole genome shotgun (WGS) entry which is preliminary data.</text>
</comment>
<proteinExistence type="predicted"/>
<feature type="non-terminal residue" evidence="1">
    <location>
        <position position="147"/>
    </location>
</feature>
<protein>
    <submittedName>
        <fullName evidence="1">Uncharacterized protein</fullName>
    </submittedName>
</protein>
<name>A0A9P9I7J5_9PLEO</name>
<keyword evidence="2" id="KW-1185">Reference proteome</keyword>
<dbReference type="OrthoDB" id="4588818at2759"/>
<dbReference type="AlphaFoldDB" id="A0A9P9I7J5"/>
<gene>
    <name evidence="1" type="ORF">B0J11DRAFT_393464</name>
</gene>
<dbReference type="EMBL" id="JAGMWT010000026">
    <property type="protein sequence ID" value="KAH7110808.1"/>
    <property type="molecule type" value="Genomic_DNA"/>
</dbReference>
<dbReference type="Proteomes" id="UP000700596">
    <property type="component" value="Unassembled WGS sequence"/>
</dbReference>
<reference evidence="1" key="1">
    <citation type="journal article" date="2021" name="Nat. Commun.">
        <title>Genetic determinants of endophytism in the Arabidopsis root mycobiome.</title>
        <authorList>
            <person name="Mesny F."/>
            <person name="Miyauchi S."/>
            <person name="Thiergart T."/>
            <person name="Pickel B."/>
            <person name="Atanasova L."/>
            <person name="Karlsson M."/>
            <person name="Huettel B."/>
            <person name="Barry K.W."/>
            <person name="Haridas S."/>
            <person name="Chen C."/>
            <person name="Bauer D."/>
            <person name="Andreopoulos W."/>
            <person name="Pangilinan J."/>
            <person name="LaButti K."/>
            <person name="Riley R."/>
            <person name="Lipzen A."/>
            <person name="Clum A."/>
            <person name="Drula E."/>
            <person name="Henrissat B."/>
            <person name="Kohler A."/>
            <person name="Grigoriev I.V."/>
            <person name="Martin F.M."/>
            <person name="Hacquard S."/>
        </authorList>
    </citation>
    <scope>NUCLEOTIDE SEQUENCE</scope>
    <source>
        <strain evidence="1">MPI-CAGE-CH-0243</strain>
    </source>
</reference>
<accession>A0A9P9I7J5</accession>
<organism evidence="1 2">
    <name type="scientific">Dendryphion nanum</name>
    <dbReference type="NCBI Taxonomy" id="256645"/>
    <lineage>
        <taxon>Eukaryota</taxon>
        <taxon>Fungi</taxon>
        <taxon>Dikarya</taxon>
        <taxon>Ascomycota</taxon>
        <taxon>Pezizomycotina</taxon>
        <taxon>Dothideomycetes</taxon>
        <taxon>Pleosporomycetidae</taxon>
        <taxon>Pleosporales</taxon>
        <taxon>Torulaceae</taxon>
        <taxon>Dendryphion</taxon>
    </lineage>
</organism>